<feature type="compositionally biased region" description="Basic and acidic residues" evidence="1">
    <location>
        <begin position="285"/>
        <end position="303"/>
    </location>
</feature>
<accession>A0A0G4HNT7</accession>
<feature type="compositionally biased region" description="Polar residues" evidence="1">
    <location>
        <begin position="150"/>
        <end position="161"/>
    </location>
</feature>
<feature type="compositionally biased region" description="Low complexity" evidence="1">
    <location>
        <begin position="95"/>
        <end position="116"/>
    </location>
</feature>
<keyword evidence="2" id="KW-0812">Transmembrane</keyword>
<evidence type="ECO:0000256" key="1">
    <source>
        <dbReference type="SAM" id="MobiDB-lite"/>
    </source>
</evidence>
<organism evidence="3">
    <name type="scientific">Chromera velia CCMP2878</name>
    <dbReference type="NCBI Taxonomy" id="1169474"/>
    <lineage>
        <taxon>Eukaryota</taxon>
        <taxon>Sar</taxon>
        <taxon>Alveolata</taxon>
        <taxon>Colpodellida</taxon>
        <taxon>Chromeraceae</taxon>
        <taxon>Chromera</taxon>
    </lineage>
</organism>
<sequence length="312" mass="33192">MDFCLSNDMLCAASEATEGTNGGRRLSSHSHTRTWLVIALIVAGVLFAVLTVVVAISVTPGGWKRVSGAFKVKEKRRKRNSKSNETHTEGEESDSSGSSSGSESESSPSRGTLSESARGTGDDSDDSSSDSESELSGSDLSSLPRHRRATNNSSGSTSKTLQVPRDIFAINSGSPSEAEYDEDKILQEAEDNEEEEEEEWYTQNDGEDSEVDSLHGGRNRGRHTPSLETNSKRQPAKGTKLSDWKRGGGASGRGTGGGGTKKNPPPRNSTLDAMTALFEGSTLEGNHDRAESSKGRGVGEREGQQAAFASFV</sequence>
<evidence type="ECO:0000256" key="2">
    <source>
        <dbReference type="SAM" id="Phobius"/>
    </source>
</evidence>
<proteinExistence type="predicted"/>
<feature type="region of interest" description="Disordered" evidence="1">
    <location>
        <begin position="72"/>
        <end position="312"/>
    </location>
</feature>
<dbReference type="VEuPathDB" id="CryptoDB:Cvel_7685"/>
<feature type="compositionally biased region" description="Acidic residues" evidence="1">
    <location>
        <begin position="122"/>
        <end position="133"/>
    </location>
</feature>
<gene>
    <name evidence="3" type="ORF">Cvel_7685</name>
</gene>
<dbReference type="EMBL" id="CDMZ01003316">
    <property type="protein sequence ID" value="CEM45894.1"/>
    <property type="molecule type" value="Genomic_DNA"/>
</dbReference>
<dbReference type="AlphaFoldDB" id="A0A0G4HNT7"/>
<name>A0A0G4HNT7_9ALVE</name>
<feature type="compositionally biased region" description="Acidic residues" evidence="1">
    <location>
        <begin position="178"/>
        <end position="211"/>
    </location>
</feature>
<feature type="compositionally biased region" description="Gly residues" evidence="1">
    <location>
        <begin position="247"/>
        <end position="260"/>
    </location>
</feature>
<keyword evidence="2" id="KW-1133">Transmembrane helix</keyword>
<protein>
    <submittedName>
        <fullName evidence="3">Uncharacterized protein</fullName>
    </submittedName>
</protein>
<evidence type="ECO:0000313" key="3">
    <source>
        <dbReference type="EMBL" id="CEM45894.1"/>
    </source>
</evidence>
<feature type="transmembrane region" description="Helical" evidence="2">
    <location>
        <begin position="35"/>
        <end position="58"/>
    </location>
</feature>
<keyword evidence="2" id="KW-0472">Membrane</keyword>
<reference evidence="3" key="1">
    <citation type="submission" date="2014-11" db="EMBL/GenBank/DDBJ databases">
        <authorList>
            <person name="Otto D Thomas"/>
            <person name="Naeem Raeece"/>
        </authorList>
    </citation>
    <scope>NUCLEOTIDE SEQUENCE</scope>
</reference>